<protein>
    <submittedName>
        <fullName evidence="2">Si:dkey-33i11.1</fullName>
    </submittedName>
</protein>
<evidence type="ECO:0000313" key="3">
    <source>
        <dbReference type="Proteomes" id="UP000694397"/>
    </source>
</evidence>
<name>A0A8C9R3L0_SCLFO</name>
<feature type="domain" description="Ig-like" evidence="1">
    <location>
        <begin position="238"/>
        <end position="308"/>
    </location>
</feature>
<accession>A0A8C9R3L0</accession>
<keyword evidence="3" id="KW-1185">Reference proteome</keyword>
<feature type="domain" description="Ig-like" evidence="1">
    <location>
        <begin position="349"/>
        <end position="436"/>
    </location>
</feature>
<dbReference type="SUPFAM" id="SSF48726">
    <property type="entry name" value="Immunoglobulin"/>
    <property type="match status" value="4"/>
</dbReference>
<dbReference type="AlphaFoldDB" id="A0A8C9R3L0"/>
<dbReference type="PANTHER" id="PTHR46013">
    <property type="entry name" value="VASCULAR CELL ADHESION MOLECULE 1"/>
    <property type="match status" value="1"/>
</dbReference>
<reference evidence="2 3" key="1">
    <citation type="submission" date="2019-04" db="EMBL/GenBank/DDBJ databases">
        <authorList>
            <consortium name="Wellcome Sanger Institute Data Sharing"/>
        </authorList>
    </citation>
    <scope>NUCLEOTIDE SEQUENCE [LARGE SCALE GENOMIC DNA]</scope>
</reference>
<reference evidence="2" key="2">
    <citation type="submission" date="2025-08" db="UniProtKB">
        <authorList>
            <consortium name="Ensembl"/>
        </authorList>
    </citation>
    <scope>IDENTIFICATION</scope>
</reference>
<organism evidence="2 3">
    <name type="scientific">Scleropages formosus</name>
    <name type="common">Asian bonytongue</name>
    <name type="synonym">Osteoglossum formosum</name>
    <dbReference type="NCBI Taxonomy" id="113540"/>
    <lineage>
        <taxon>Eukaryota</taxon>
        <taxon>Metazoa</taxon>
        <taxon>Chordata</taxon>
        <taxon>Craniata</taxon>
        <taxon>Vertebrata</taxon>
        <taxon>Euteleostomi</taxon>
        <taxon>Actinopterygii</taxon>
        <taxon>Neopterygii</taxon>
        <taxon>Teleostei</taxon>
        <taxon>Osteoglossocephala</taxon>
        <taxon>Osteoglossomorpha</taxon>
        <taxon>Osteoglossiformes</taxon>
        <taxon>Osteoglossidae</taxon>
        <taxon>Scleropages</taxon>
    </lineage>
</organism>
<dbReference type="SMART" id="SM00409">
    <property type="entry name" value="IG"/>
    <property type="match status" value="4"/>
</dbReference>
<dbReference type="InterPro" id="IPR007110">
    <property type="entry name" value="Ig-like_dom"/>
</dbReference>
<dbReference type="Gene3D" id="2.60.40.10">
    <property type="entry name" value="Immunoglobulins"/>
    <property type="match status" value="4"/>
</dbReference>
<dbReference type="GeneTree" id="ENSGT01010000222294"/>
<sequence length="438" mass="48482">TSFLVLFLSQLDQELSIEANKWTVSLPTDRLCVWSGTSAILSCKYDYPYGYGIRRVMWFRHTAEGKREYVFHTDLSVVSPSFMGRTRYSGTYKTCTLQISSVRSTDGGEYYFRFETDRLGGQWTSTDAITLSVTDAPRQTTVVISPQGAIMEGSSVTLTCSSNADPAVESYSWFKDQAGWSLPDSFKPQLQLWSTRPSDRGEYYCVARNSLGSQKSPPVLLNITRVNTAVLIDPPGDVMEGSSATLICSSSANPPVMKYTWFVIAATQSLERGSTQNLTFLNVRAHHGGQYYCRVWNKYGHETSAALTLAVLCELNLPDVSQQEVFSLYKKPTKSAVLCKTSISPSDAPRNTSVSAWPSSEIEAGSSVTLICNSSANPAVENYTWFRINDADSRETRSGPSYTIIGITHREGGQYYCEARNKLGAHSSPVLTVRVRGR</sequence>
<dbReference type="Pfam" id="PF13927">
    <property type="entry name" value="Ig_3"/>
    <property type="match status" value="2"/>
</dbReference>
<reference evidence="2" key="3">
    <citation type="submission" date="2025-09" db="UniProtKB">
        <authorList>
            <consortium name="Ensembl"/>
        </authorList>
    </citation>
    <scope>IDENTIFICATION</scope>
</reference>
<dbReference type="InterPro" id="IPR013783">
    <property type="entry name" value="Ig-like_fold"/>
</dbReference>
<dbReference type="InterPro" id="IPR003599">
    <property type="entry name" value="Ig_sub"/>
</dbReference>
<dbReference type="Ensembl" id="ENSSFOT00015004396.2">
    <property type="protein sequence ID" value="ENSSFOP00015004328.2"/>
    <property type="gene ID" value="ENSSFOG00015002828.2"/>
</dbReference>
<evidence type="ECO:0000259" key="1">
    <source>
        <dbReference type="PROSITE" id="PS50835"/>
    </source>
</evidence>
<dbReference type="OrthoDB" id="6250964at2759"/>
<dbReference type="SMART" id="SM00408">
    <property type="entry name" value="IGc2"/>
    <property type="match status" value="3"/>
</dbReference>
<dbReference type="Pfam" id="PF13895">
    <property type="entry name" value="Ig_2"/>
    <property type="match status" value="1"/>
</dbReference>
<feature type="domain" description="Ig-like" evidence="1">
    <location>
        <begin position="137"/>
        <end position="224"/>
    </location>
</feature>
<evidence type="ECO:0000313" key="2">
    <source>
        <dbReference type="Ensembl" id="ENSSFOP00015004328.2"/>
    </source>
</evidence>
<dbReference type="PROSITE" id="PS50835">
    <property type="entry name" value="IG_LIKE"/>
    <property type="match status" value="3"/>
</dbReference>
<proteinExistence type="predicted"/>
<dbReference type="Proteomes" id="UP000694397">
    <property type="component" value="Chromosome 18"/>
</dbReference>
<dbReference type="InterPro" id="IPR036179">
    <property type="entry name" value="Ig-like_dom_sf"/>
</dbReference>
<dbReference type="InterPro" id="IPR003598">
    <property type="entry name" value="Ig_sub2"/>
</dbReference>
<dbReference type="PANTHER" id="PTHR46013:SF8">
    <property type="entry name" value="B-CELL RECEPTOR CD22-RELATED"/>
    <property type="match status" value="1"/>
</dbReference>